<sequence length="79" mass="8435">MDQAGRSYTYEVVENNLGLEKVVATVKVVPVGADSCAIVWSSVTEPPPGWTVSDYTNYLQSAASETAKKVGEVLRAGDE</sequence>
<proteinExistence type="predicted"/>
<dbReference type="PANTHER" id="PTHR33789:SF11">
    <property type="entry name" value="OS05G0202300 PROTEIN"/>
    <property type="match status" value="1"/>
</dbReference>
<evidence type="ECO:0000313" key="1">
    <source>
        <dbReference type="EMBL" id="KAJ6821592.1"/>
    </source>
</evidence>
<dbReference type="AlphaFoldDB" id="A0AAX6FZ80"/>
<dbReference type="InterPro" id="IPR053249">
    <property type="entry name" value="LFS"/>
</dbReference>
<dbReference type="InterPro" id="IPR023393">
    <property type="entry name" value="START-like_dom_sf"/>
</dbReference>
<dbReference type="EMBL" id="JANAVB010024997">
    <property type="protein sequence ID" value="KAJ6821592.1"/>
    <property type="molecule type" value="Genomic_DNA"/>
</dbReference>
<name>A0AAX6FZ80_IRIPA</name>
<evidence type="ECO:0000313" key="2">
    <source>
        <dbReference type="Proteomes" id="UP001140949"/>
    </source>
</evidence>
<dbReference type="PANTHER" id="PTHR33789">
    <property type="entry name" value="LACHRYMATORY-FACTOR SYNTHASE"/>
    <property type="match status" value="1"/>
</dbReference>
<reference evidence="1" key="2">
    <citation type="submission" date="2023-04" db="EMBL/GenBank/DDBJ databases">
        <authorList>
            <person name="Bruccoleri R.E."/>
            <person name="Oakeley E.J."/>
            <person name="Faust A.-M."/>
            <person name="Dessus-Babus S."/>
            <person name="Altorfer M."/>
            <person name="Burckhardt D."/>
            <person name="Oertli M."/>
            <person name="Naumann U."/>
            <person name="Petersen F."/>
            <person name="Wong J."/>
        </authorList>
    </citation>
    <scope>NUCLEOTIDE SEQUENCE</scope>
    <source>
        <strain evidence="1">GSM-AAB239-AS_SAM_17_03QT</strain>
        <tissue evidence="1">Leaf</tissue>
    </source>
</reference>
<organism evidence="1 2">
    <name type="scientific">Iris pallida</name>
    <name type="common">Sweet iris</name>
    <dbReference type="NCBI Taxonomy" id="29817"/>
    <lineage>
        <taxon>Eukaryota</taxon>
        <taxon>Viridiplantae</taxon>
        <taxon>Streptophyta</taxon>
        <taxon>Embryophyta</taxon>
        <taxon>Tracheophyta</taxon>
        <taxon>Spermatophyta</taxon>
        <taxon>Magnoliopsida</taxon>
        <taxon>Liliopsida</taxon>
        <taxon>Asparagales</taxon>
        <taxon>Iridaceae</taxon>
        <taxon>Iridoideae</taxon>
        <taxon>Irideae</taxon>
        <taxon>Iris</taxon>
    </lineage>
</organism>
<accession>A0AAX6FZ80</accession>
<dbReference type="Pfam" id="PF10604">
    <property type="entry name" value="Polyketide_cyc2"/>
    <property type="match status" value="1"/>
</dbReference>
<dbReference type="SUPFAM" id="SSF55961">
    <property type="entry name" value="Bet v1-like"/>
    <property type="match status" value="1"/>
</dbReference>
<dbReference type="Proteomes" id="UP001140949">
    <property type="component" value="Unassembled WGS sequence"/>
</dbReference>
<dbReference type="InterPro" id="IPR019587">
    <property type="entry name" value="Polyketide_cyclase/dehydratase"/>
</dbReference>
<dbReference type="Gene3D" id="3.30.530.20">
    <property type="match status" value="1"/>
</dbReference>
<keyword evidence="2" id="KW-1185">Reference proteome</keyword>
<reference evidence="1" key="1">
    <citation type="journal article" date="2023" name="GigaByte">
        <title>Genome assembly of the bearded iris, Iris pallida Lam.</title>
        <authorList>
            <person name="Bruccoleri R.E."/>
            <person name="Oakeley E.J."/>
            <person name="Faust A.M.E."/>
            <person name="Altorfer M."/>
            <person name="Dessus-Babus S."/>
            <person name="Burckhardt D."/>
            <person name="Oertli M."/>
            <person name="Naumann U."/>
            <person name="Petersen F."/>
            <person name="Wong J."/>
        </authorList>
    </citation>
    <scope>NUCLEOTIDE SEQUENCE</scope>
    <source>
        <strain evidence="1">GSM-AAB239-AS_SAM_17_03QT</strain>
    </source>
</reference>
<protein>
    <submittedName>
        <fullName evidence="1">Lachrymatory-factor synthase</fullName>
    </submittedName>
</protein>
<gene>
    <name evidence="1" type="ORF">M6B38_391825</name>
</gene>
<comment type="caution">
    <text evidence="1">The sequence shown here is derived from an EMBL/GenBank/DDBJ whole genome shotgun (WGS) entry which is preliminary data.</text>
</comment>